<keyword evidence="4" id="KW-1185">Reference proteome</keyword>
<protein>
    <recommendedName>
        <fullName evidence="2">RNase H type-1 domain-containing protein</fullName>
    </recommendedName>
</protein>
<dbReference type="SUPFAM" id="SSF53098">
    <property type="entry name" value="Ribonuclease H-like"/>
    <property type="match status" value="1"/>
</dbReference>
<dbReference type="Proteomes" id="UP001459277">
    <property type="component" value="Unassembled WGS sequence"/>
</dbReference>
<evidence type="ECO:0000313" key="4">
    <source>
        <dbReference type="Proteomes" id="UP001459277"/>
    </source>
</evidence>
<dbReference type="PANTHER" id="PTHR47074:SF48">
    <property type="entry name" value="POLYNUCLEOTIDYL TRANSFERASE, RIBONUCLEASE H-LIKE SUPERFAMILY PROTEIN"/>
    <property type="match status" value="1"/>
</dbReference>
<reference evidence="3 4" key="1">
    <citation type="submission" date="2024-01" db="EMBL/GenBank/DDBJ databases">
        <title>A telomere-to-telomere, gap-free genome of sweet tea (Lithocarpus litseifolius).</title>
        <authorList>
            <person name="Zhou J."/>
        </authorList>
    </citation>
    <scope>NUCLEOTIDE SEQUENCE [LARGE SCALE GENOMIC DNA]</scope>
    <source>
        <strain evidence="3">Zhou-2022a</strain>
        <tissue evidence="3">Leaf</tissue>
    </source>
</reference>
<accession>A0AAW2D9D5</accession>
<dbReference type="EMBL" id="JAZDWU010000004">
    <property type="protein sequence ID" value="KAL0006234.1"/>
    <property type="molecule type" value="Genomic_DNA"/>
</dbReference>
<feature type="domain" description="RNase H type-1" evidence="2">
    <location>
        <begin position="49"/>
        <end position="133"/>
    </location>
</feature>
<organism evidence="3 4">
    <name type="scientific">Lithocarpus litseifolius</name>
    <dbReference type="NCBI Taxonomy" id="425828"/>
    <lineage>
        <taxon>Eukaryota</taxon>
        <taxon>Viridiplantae</taxon>
        <taxon>Streptophyta</taxon>
        <taxon>Embryophyta</taxon>
        <taxon>Tracheophyta</taxon>
        <taxon>Spermatophyta</taxon>
        <taxon>Magnoliopsida</taxon>
        <taxon>eudicotyledons</taxon>
        <taxon>Gunneridae</taxon>
        <taxon>Pentapetalae</taxon>
        <taxon>rosids</taxon>
        <taxon>fabids</taxon>
        <taxon>Fagales</taxon>
        <taxon>Fagaceae</taxon>
        <taxon>Lithocarpus</taxon>
    </lineage>
</organism>
<evidence type="ECO:0000256" key="1">
    <source>
        <dbReference type="SAM" id="MobiDB-lite"/>
    </source>
</evidence>
<proteinExistence type="predicted"/>
<dbReference type="GO" id="GO:0003676">
    <property type="term" value="F:nucleic acid binding"/>
    <property type="evidence" value="ECO:0007669"/>
    <property type="project" value="InterPro"/>
</dbReference>
<dbReference type="AlphaFoldDB" id="A0AAW2D9D5"/>
<comment type="caution">
    <text evidence="3">The sequence shown here is derived from an EMBL/GenBank/DDBJ whole genome shotgun (WGS) entry which is preliminary data.</text>
</comment>
<dbReference type="PANTHER" id="PTHR47074">
    <property type="entry name" value="BNAC02G40300D PROTEIN"/>
    <property type="match status" value="1"/>
</dbReference>
<dbReference type="Pfam" id="PF13456">
    <property type="entry name" value="RVT_3"/>
    <property type="match status" value="1"/>
</dbReference>
<gene>
    <name evidence="3" type="ORF">SO802_013795</name>
</gene>
<dbReference type="CDD" id="cd06222">
    <property type="entry name" value="RNase_H_like"/>
    <property type="match status" value="1"/>
</dbReference>
<sequence length="216" mass="23474">MGTKEEGHTSTTSNKGEREKPHKFPPSPQTTHSSVQKWKPPDHRLVKINCDGARFTKENEVGVGVVIRNSEGMVLGSLSKQPLQAFSPLQIEVMAIETASQFAADLGVQHTILETDSLVLMKALCEAWPLNPSMEVEGRKKQSLSSSTVEALVKKQYLVNKGETPGTRGPPVLYATPPYPGNHEMSAGQMVRSSEYVPLKKGPVPPSAPNPTTHGR</sequence>
<dbReference type="InterPro" id="IPR002156">
    <property type="entry name" value="RNaseH_domain"/>
</dbReference>
<dbReference type="InterPro" id="IPR044730">
    <property type="entry name" value="RNase_H-like_dom_plant"/>
</dbReference>
<dbReference type="Gene3D" id="3.30.420.10">
    <property type="entry name" value="Ribonuclease H-like superfamily/Ribonuclease H"/>
    <property type="match status" value="1"/>
</dbReference>
<evidence type="ECO:0000259" key="2">
    <source>
        <dbReference type="Pfam" id="PF13456"/>
    </source>
</evidence>
<dbReference type="GO" id="GO:0004523">
    <property type="term" value="F:RNA-DNA hybrid ribonuclease activity"/>
    <property type="evidence" value="ECO:0007669"/>
    <property type="project" value="InterPro"/>
</dbReference>
<name>A0AAW2D9D5_9ROSI</name>
<dbReference type="InterPro" id="IPR012337">
    <property type="entry name" value="RNaseH-like_sf"/>
</dbReference>
<feature type="region of interest" description="Disordered" evidence="1">
    <location>
        <begin position="161"/>
        <end position="216"/>
    </location>
</feature>
<evidence type="ECO:0000313" key="3">
    <source>
        <dbReference type="EMBL" id="KAL0006234.1"/>
    </source>
</evidence>
<feature type="region of interest" description="Disordered" evidence="1">
    <location>
        <begin position="1"/>
        <end position="43"/>
    </location>
</feature>
<dbReference type="InterPro" id="IPR052929">
    <property type="entry name" value="RNase_H-like_EbsB-rel"/>
</dbReference>
<dbReference type="InterPro" id="IPR036397">
    <property type="entry name" value="RNaseH_sf"/>
</dbReference>